<dbReference type="Gene3D" id="3.80.10.10">
    <property type="entry name" value="Ribonuclease Inhibitor"/>
    <property type="match status" value="1"/>
</dbReference>
<dbReference type="Gene3D" id="1.20.1280.50">
    <property type="match status" value="1"/>
</dbReference>
<name>A0A915DM20_9BILA</name>
<evidence type="ECO:0000313" key="2">
    <source>
        <dbReference type="Proteomes" id="UP000887574"/>
    </source>
</evidence>
<dbReference type="SMART" id="SM00256">
    <property type="entry name" value="FBOX"/>
    <property type="match status" value="1"/>
</dbReference>
<evidence type="ECO:0000259" key="1">
    <source>
        <dbReference type="PROSITE" id="PS50181"/>
    </source>
</evidence>
<evidence type="ECO:0000313" key="3">
    <source>
        <dbReference type="WBParaSite" id="jg20915"/>
    </source>
</evidence>
<dbReference type="Proteomes" id="UP000887574">
    <property type="component" value="Unplaced"/>
</dbReference>
<dbReference type="InterPro" id="IPR036047">
    <property type="entry name" value="F-box-like_dom_sf"/>
</dbReference>
<protein>
    <submittedName>
        <fullName evidence="3">F-box domain-containing protein</fullName>
    </submittedName>
</protein>
<proteinExistence type="predicted"/>
<feature type="domain" description="F-box" evidence="1">
    <location>
        <begin position="99"/>
        <end position="150"/>
    </location>
</feature>
<accession>A0A915DM20</accession>
<dbReference type="WBParaSite" id="jg20915">
    <property type="protein sequence ID" value="jg20915"/>
    <property type="gene ID" value="jg20915"/>
</dbReference>
<dbReference type="PROSITE" id="PS50181">
    <property type="entry name" value="FBOX"/>
    <property type="match status" value="1"/>
</dbReference>
<keyword evidence="2" id="KW-1185">Reference proteome</keyword>
<dbReference type="Pfam" id="PF12937">
    <property type="entry name" value="F-box-like"/>
    <property type="match status" value="1"/>
</dbReference>
<reference evidence="3" key="1">
    <citation type="submission" date="2022-11" db="UniProtKB">
        <authorList>
            <consortium name="WormBaseParasite"/>
        </authorList>
    </citation>
    <scope>IDENTIFICATION</scope>
</reference>
<organism evidence="2 3">
    <name type="scientific">Ditylenchus dipsaci</name>
    <dbReference type="NCBI Taxonomy" id="166011"/>
    <lineage>
        <taxon>Eukaryota</taxon>
        <taxon>Metazoa</taxon>
        <taxon>Ecdysozoa</taxon>
        <taxon>Nematoda</taxon>
        <taxon>Chromadorea</taxon>
        <taxon>Rhabditida</taxon>
        <taxon>Tylenchina</taxon>
        <taxon>Tylenchomorpha</taxon>
        <taxon>Sphaerularioidea</taxon>
        <taxon>Anguinidae</taxon>
        <taxon>Anguininae</taxon>
        <taxon>Ditylenchus</taxon>
    </lineage>
</organism>
<dbReference type="SUPFAM" id="SSF81383">
    <property type="entry name" value="F-box domain"/>
    <property type="match status" value="1"/>
</dbReference>
<dbReference type="InterPro" id="IPR001810">
    <property type="entry name" value="F-box_dom"/>
</dbReference>
<dbReference type="AlphaFoldDB" id="A0A915DM20"/>
<dbReference type="InterPro" id="IPR032675">
    <property type="entry name" value="LRR_dom_sf"/>
</dbReference>
<sequence length="580" mass="66179">MSSCAYTEKEYKNVALSTMYGLPPLRLQHFSFALDCNDYNLWTEGSELESFWEQIQKSTREVVQTSSVRRWIDSTELACSQYFCLPILEKDGEGLIDSALDFFDVTDKILLNIFEHLTMPDLMRYTRVCKKWKKLIQGGALEHRKIFSRQNLLPSFNDSNSHRWTSDQFNPLVAYCRPYIPQKMMKILFKKLAPKLTTVVLDMLRNFCNCSNCLACSHLGMVDTMCNKYLGRPYDILQFELYMEKYCIGGVEVFCLDHEDQTVVALAEAVGDRLESLVIGSDINPNMSISKCFPMFFAQFKKLKELVMLPGCASYCPLSIPVLKALPKSLVKLNLSGGTALPLDSSALGQLITVCPLLKYLEINVTDVIDVNSLNGLLDRGGQNFLQSLTLYLFKKQKWEPSYNCHLHIDNVSKINFSQLKNFAFCCEHESLDQEVENVTGSFLSMIFESASEADYLEDMKIQHPVSSQNFGLWPIKSDWMKKILERVHTLHLWNFELPEHLFSLKTNRLRELSINGCGPLSLEQIQALVITQSKSLGRLEVLNLRPPIVNLVSWVCASLDRARPEQLLPSSKLPKNGPF</sequence>